<dbReference type="EMBL" id="LT934123">
    <property type="protein sequence ID" value="VAI68245.1"/>
    <property type="molecule type" value="Genomic_DNA"/>
</dbReference>
<organism evidence="2 3">
    <name type="scientific">Triticum turgidum subsp. durum</name>
    <name type="common">Durum wheat</name>
    <name type="synonym">Triticum durum</name>
    <dbReference type="NCBI Taxonomy" id="4567"/>
    <lineage>
        <taxon>Eukaryota</taxon>
        <taxon>Viridiplantae</taxon>
        <taxon>Streptophyta</taxon>
        <taxon>Embryophyta</taxon>
        <taxon>Tracheophyta</taxon>
        <taxon>Spermatophyta</taxon>
        <taxon>Magnoliopsida</taxon>
        <taxon>Liliopsida</taxon>
        <taxon>Poales</taxon>
        <taxon>Poaceae</taxon>
        <taxon>BOP clade</taxon>
        <taxon>Pooideae</taxon>
        <taxon>Triticodae</taxon>
        <taxon>Triticeae</taxon>
        <taxon>Triticinae</taxon>
        <taxon>Triticum</taxon>
    </lineage>
</organism>
<keyword evidence="3" id="KW-1185">Reference proteome</keyword>
<dbReference type="Pfam" id="PF13456">
    <property type="entry name" value="RVT_3"/>
    <property type="match status" value="1"/>
</dbReference>
<evidence type="ECO:0000313" key="2">
    <source>
        <dbReference type="EMBL" id="VAI68245.1"/>
    </source>
</evidence>
<dbReference type="InterPro" id="IPR053151">
    <property type="entry name" value="RNase_H-like"/>
</dbReference>
<accession>A0A9R1BH48</accession>
<dbReference type="SUPFAM" id="SSF53098">
    <property type="entry name" value="Ribonuclease H-like"/>
    <property type="match status" value="1"/>
</dbReference>
<protein>
    <recommendedName>
        <fullName evidence="1">RNase H type-1 domain-containing protein</fullName>
    </recommendedName>
</protein>
<dbReference type="InterPro" id="IPR036397">
    <property type="entry name" value="RNaseH_sf"/>
</dbReference>
<dbReference type="Proteomes" id="UP000324705">
    <property type="component" value="Chromosome 7A"/>
</dbReference>
<dbReference type="Gramene" id="TRITD7Av1G001660.1">
    <property type="protein sequence ID" value="TRITD7Av1G001660.1"/>
    <property type="gene ID" value="TRITD7Av1G001660"/>
</dbReference>
<dbReference type="InterPro" id="IPR012337">
    <property type="entry name" value="RNaseH-like_sf"/>
</dbReference>
<dbReference type="OMA" id="RMNEGHA"/>
<dbReference type="GO" id="GO:0003676">
    <property type="term" value="F:nucleic acid binding"/>
    <property type="evidence" value="ECO:0007669"/>
    <property type="project" value="InterPro"/>
</dbReference>
<dbReference type="GO" id="GO:0004523">
    <property type="term" value="F:RNA-DNA hybrid ribonuclease activity"/>
    <property type="evidence" value="ECO:0007669"/>
    <property type="project" value="InterPro"/>
</dbReference>
<proteinExistence type="predicted"/>
<dbReference type="Gene3D" id="3.30.420.10">
    <property type="entry name" value="Ribonuclease H-like superfamily/Ribonuclease H"/>
    <property type="match status" value="1"/>
</dbReference>
<dbReference type="PANTHER" id="PTHR47723">
    <property type="entry name" value="OS05G0353850 PROTEIN"/>
    <property type="match status" value="1"/>
</dbReference>
<dbReference type="PANTHER" id="PTHR47723:SF18">
    <property type="entry name" value="RNASE H TYPE-1 DOMAIN-CONTAINING PROTEIN"/>
    <property type="match status" value="1"/>
</dbReference>
<dbReference type="CDD" id="cd06222">
    <property type="entry name" value="RNase_H_like"/>
    <property type="match status" value="1"/>
</dbReference>
<dbReference type="AlphaFoldDB" id="A0A9R1BH48"/>
<gene>
    <name evidence="2" type="ORF">TRITD_7Av1G001660</name>
</gene>
<dbReference type="InterPro" id="IPR002156">
    <property type="entry name" value="RNaseH_domain"/>
</dbReference>
<name>A0A9R1BH48_TRITD</name>
<evidence type="ECO:0000313" key="3">
    <source>
        <dbReference type="Proteomes" id="UP000324705"/>
    </source>
</evidence>
<dbReference type="InterPro" id="IPR044730">
    <property type="entry name" value="RNase_H-like_dom_plant"/>
</dbReference>
<sequence>MQIPDVVSAEAAALLEDIKLLQSLGCNNVMLRMDNIVVVDALRMNEGHAMVAAPVLEECRFLLREFGKVTIEHCNRESNVVAHELASWGSTNSPSVWVDAPPEFIVKSLANDVSVVD</sequence>
<reference evidence="2 3" key="1">
    <citation type="submission" date="2017-09" db="EMBL/GenBank/DDBJ databases">
        <authorList>
            <consortium name="International Durum Wheat Genome Sequencing Consortium (IDWGSC)"/>
            <person name="Milanesi L."/>
        </authorList>
    </citation>
    <scope>NUCLEOTIDE SEQUENCE [LARGE SCALE GENOMIC DNA]</scope>
    <source>
        <strain evidence="3">cv. Svevo</strain>
    </source>
</reference>
<feature type="domain" description="RNase H type-1" evidence="1">
    <location>
        <begin position="6"/>
        <end position="88"/>
    </location>
</feature>
<evidence type="ECO:0000259" key="1">
    <source>
        <dbReference type="Pfam" id="PF13456"/>
    </source>
</evidence>